<dbReference type="PANTHER" id="PTHR45808:SF2">
    <property type="entry name" value="RHO GTPASE-ACTIVATING PROTEIN 68F"/>
    <property type="match status" value="1"/>
</dbReference>
<feature type="domain" description="Rho-GAP" evidence="2">
    <location>
        <begin position="318"/>
        <end position="503"/>
    </location>
</feature>
<dbReference type="Proteomes" id="UP000507470">
    <property type="component" value="Unassembled WGS sequence"/>
</dbReference>
<dbReference type="PROSITE" id="PS50238">
    <property type="entry name" value="RHOGAP"/>
    <property type="match status" value="1"/>
</dbReference>
<organism evidence="3 4">
    <name type="scientific">Mytilus coruscus</name>
    <name type="common">Sea mussel</name>
    <dbReference type="NCBI Taxonomy" id="42192"/>
    <lineage>
        <taxon>Eukaryota</taxon>
        <taxon>Metazoa</taxon>
        <taxon>Spiralia</taxon>
        <taxon>Lophotrochozoa</taxon>
        <taxon>Mollusca</taxon>
        <taxon>Bivalvia</taxon>
        <taxon>Autobranchia</taxon>
        <taxon>Pteriomorphia</taxon>
        <taxon>Mytilida</taxon>
        <taxon>Mytiloidea</taxon>
        <taxon>Mytilidae</taxon>
        <taxon>Mytilinae</taxon>
        <taxon>Mytilus</taxon>
    </lineage>
</organism>
<dbReference type="InterPro" id="IPR000198">
    <property type="entry name" value="RhoGAP_dom"/>
</dbReference>
<reference evidence="3 4" key="1">
    <citation type="submission" date="2020-06" db="EMBL/GenBank/DDBJ databases">
        <authorList>
            <person name="Li R."/>
            <person name="Bekaert M."/>
        </authorList>
    </citation>
    <scope>NUCLEOTIDE SEQUENCE [LARGE SCALE GENOMIC DNA]</scope>
    <source>
        <strain evidence="4">wild</strain>
    </source>
</reference>
<protein>
    <submittedName>
        <fullName evidence="3">Rho GTPase-activating protein 1,Rho GTPase-activating protein 8</fullName>
    </submittedName>
</protein>
<dbReference type="Gene3D" id="3.40.525.10">
    <property type="entry name" value="CRAL-TRIO lipid binding domain"/>
    <property type="match status" value="1"/>
</dbReference>
<dbReference type="FunFam" id="3.40.525.10:FF:000007">
    <property type="entry name" value="rho GTPase-activating protein 1"/>
    <property type="match status" value="1"/>
</dbReference>
<dbReference type="Pfam" id="PF00620">
    <property type="entry name" value="RhoGAP"/>
    <property type="match status" value="1"/>
</dbReference>
<dbReference type="CDD" id="cd00170">
    <property type="entry name" value="SEC14"/>
    <property type="match status" value="1"/>
</dbReference>
<evidence type="ECO:0000313" key="3">
    <source>
        <dbReference type="EMBL" id="CAC5370673.1"/>
    </source>
</evidence>
<evidence type="ECO:0000259" key="2">
    <source>
        <dbReference type="PROSITE" id="PS50238"/>
    </source>
</evidence>
<dbReference type="EMBL" id="CACVKT020001732">
    <property type="protein sequence ID" value="CAC5370673.1"/>
    <property type="molecule type" value="Genomic_DNA"/>
</dbReference>
<dbReference type="GO" id="GO:2001136">
    <property type="term" value="P:negative regulation of endocytic recycling"/>
    <property type="evidence" value="ECO:0007669"/>
    <property type="project" value="TreeGrafter"/>
</dbReference>
<accession>A0A6J8AMH8</accession>
<feature type="domain" description="CRAL-TRIO" evidence="1">
    <location>
        <begin position="136"/>
        <end position="291"/>
    </location>
</feature>
<dbReference type="GO" id="GO:0007264">
    <property type="term" value="P:small GTPase-mediated signal transduction"/>
    <property type="evidence" value="ECO:0007669"/>
    <property type="project" value="TreeGrafter"/>
</dbReference>
<dbReference type="Pfam" id="PF13716">
    <property type="entry name" value="CRAL_TRIO_2"/>
    <property type="match status" value="1"/>
</dbReference>
<dbReference type="SUPFAM" id="SSF52087">
    <property type="entry name" value="CRAL/TRIO domain"/>
    <property type="match status" value="1"/>
</dbReference>
<keyword evidence="4" id="KW-1185">Reference proteome</keyword>
<dbReference type="SMART" id="SM00324">
    <property type="entry name" value="RhoGAP"/>
    <property type="match status" value="1"/>
</dbReference>
<evidence type="ECO:0000313" key="4">
    <source>
        <dbReference type="Proteomes" id="UP000507470"/>
    </source>
</evidence>
<dbReference type="GO" id="GO:0005737">
    <property type="term" value="C:cytoplasm"/>
    <property type="evidence" value="ECO:0007669"/>
    <property type="project" value="TreeGrafter"/>
</dbReference>
<dbReference type="InterPro" id="IPR008936">
    <property type="entry name" value="Rho_GTPase_activation_prot"/>
</dbReference>
<name>A0A6J8AMH8_MYTCO</name>
<dbReference type="PROSITE" id="PS50191">
    <property type="entry name" value="CRAL_TRIO"/>
    <property type="match status" value="1"/>
</dbReference>
<sequence length="505" mass="58610">MVNLGNCLQRVDQQALVLLIYHLLVNLRHRCLITEFHEANRDNELFASTEDPEFEFDESGLQLASKEAELDLEAELEGITEDYNVPMTSWEEDLAREQAGEIAFRSGAITPEGLIEDDFEKELGTPSDAEDNDESEFRDVAQYRILEVAGDDTYGRKVIVASACRLPPSSQINHERLMEYLKYTLDQYVENDYVIVYFHYGLTSKNKPKLGWMLQMYRELDRKYKKNLKALYLVHPTNFIKLLLNIFKPFISAKFGRKIMYVDYLHKLKEHLHFDQLVVPSLVLEHDAKILAAQKPSYPYSSDESEAAVHNPKQQFGVKLQQILQNYKCVIPPVVEICVEFLRKNALDVEGIFRRSANASVLKDVQKRFNQGETVDFDEINDVHIPAVTMKTFLRDLQEPILTFDLYQPVVRLHTLEEDRQLIEVQRLFREELPKENYIILKYIIHFLTQVSQYSDSNKMNTLNLAIVFGPNLLWPKGQANLSTIGHLNSFAAYLIDNYTQLFVR</sequence>
<dbReference type="OrthoDB" id="19923at2759"/>
<dbReference type="PANTHER" id="PTHR45808">
    <property type="entry name" value="RHO GTPASE-ACTIVATING PROTEIN 68F"/>
    <property type="match status" value="1"/>
</dbReference>
<dbReference type="Gene3D" id="1.10.555.10">
    <property type="entry name" value="Rho GTPase activation protein"/>
    <property type="match status" value="1"/>
</dbReference>
<proteinExistence type="predicted"/>
<dbReference type="AlphaFoldDB" id="A0A6J8AMH8"/>
<dbReference type="InterPro" id="IPR036865">
    <property type="entry name" value="CRAL-TRIO_dom_sf"/>
</dbReference>
<dbReference type="SUPFAM" id="SSF48350">
    <property type="entry name" value="GTPase activation domain, GAP"/>
    <property type="match status" value="1"/>
</dbReference>
<gene>
    <name evidence="3" type="ORF">MCOR_9425</name>
</gene>
<dbReference type="SMART" id="SM00516">
    <property type="entry name" value="SEC14"/>
    <property type="match status" value="1"/>
</dbReference>
<dbReference type="GO" id="GO:0005096">
    <property type="term" value="F:GTPase activator activity"/>
    <property type="evidence" value="ECO:0007669"/>
    <property type="project" value="TreeGrafter"/>
</dbReference>
<dbReference type="InterPro" id="IPR001251">
    <property type="entry name" value="CRAL-TRIO_dom"/>
</dbReference>
<evidence type="ECO:0000259" key="1">
    <source>
        <dbReference type="PROSITE" id="PS50191"/>
    </source>
</evidence>